<dbReference type="KEGG" id="nth:Nther_2620"/>
<dbReference type="AlphaFoldDB" id="B2A268"/>
<accession>B2A268</accession>
<name>B2A268_NATTJ</name>
<dbReference type="InParanoid" id="B2A268"/>
<dbReference type="RefSeq" id="WP_012449016.1">
    <property type="nucleotide sequence ID" value="NC_010718.1"/>
</dbReference>
<dbReference type="OrthoDB" id="1650379at2"/>
<dbReference type="Proteomes" id="UP000001683">
    <property type="component" value="Chromosome"/>
</dbReference>
<dbReference type="STRING" id="457570.Nther_2620"/>
<dbReference type="EMBL" id="CP001034">
    <property type="protein sequence ID" value="ACB86176.1"/>
    <property type="molecule type" value="Genomic_DNA"/>
</dbReference>
<reference evidence="2 3" key="1">
    <citation type="submission" date="2008-04" db="EMBL/GenBank/DDBJ databases">
        <title>Complete sequence of chromosome of Natranaerobius thermophilus JW/NM-WN-LF.</title>
        <authorList>
            <consortium name="US DOE Joint Genome Institute"/>
            <person name="Copeland A."/>
            <person name="Lucas S."/>
            <person name="Lapidus A."/>
            <person name="Glavina del Rio T."/>
            <person name="Dalin E."/>
            <person name="Tice H."/>
            <person name="Bruce D."/>
            <person name="Goodwin L."/>
            <person name="Pitluck S."/>
            <person name="Chertkov O."/>
            <person name="Brettin T."/>
            <person name="Detter J.C."/>
            <person name="Han C."/>
            <person name="Kuske C.R."/>
            <person name="Schmutz J."/>
            <person name="Larimer F."/>
            <person name="Land M."/>
            <person name="Hauser L."/>
            <person name="Kyrpides N."/>
            <person name="Lykidis A."/>
            <person name="Mesbah N.M."/>
            <person name="Wiegel J."/>
        </authorList>
    </citation>
    <scope>NUCLEOTIDE SEQUENCE [LARGE SCALE GENOMIC DNA]</scope>
    <source>
        <strain evidence="3">ATCC BAA-1301 / DSM 18059 / JW/NM-WN-LF</strain>
    </source>
</reference>
<keyword evidence="3" id="KW-1185">Reference proteome</keyword>
<dbReference type="HOGENOM" id="CLU_1804115_0_0_9"/>
<protein>
    <submittedName>
        <fullName evidence="2">Uncharacterized protein</fullName>
    </submittedName>
</protein>
<keyword evidence="1" id="KW-0812">Transmembrane</keyword>
<evidence type="ECO:0000313" key="2">
    <source>
        <dbReference type="EMBL" id="ACB86176.1"/>
    </source>
</evidence>
<feature type="transmembrane region" description="Helical" evidence="1">
    <location>
        <begin position="12"/>
        <end position="29"/>
    </location>
</feature>
<evidence type="ECO:0000256" key="1">
    <source>
        <dbReference type="SAM" id="Phobius"/>
    </source>
</evidence>
<proteinExistence type="predicted"/>
<gene>
    <name evidence="2" type="ordered locus">Nther_2620</name>
</gene>
<reference evidence="2 3" key="2">
    <citation type="journal article" date="2011" name="J. Bacteriol.">
        <title>Complete genome sequence of the anaerobic, halophilic alkalithermophile Natranaerobius thermophilus JW/NM-WN-LF.</title>
        <authorList>
            <person name="Zhao B."/>
            <person name="Mesbah N.M."/>
            <person name="Dalin E."/>
            <person name="Goodwin L."/>
            <person name="Nolan M."/>
            <person name="Pitluck S."/>
            <person name="Chertkov O."/>
            <person name="Brettin T.S."/>
            <person name="Han J."/>
            <person name="Larimer F.W."/>
            <person name="Land M.L."/>
            <person name="Hauser L."/>
            <person name="Kyrpides N."/>
            <person name="Wiegel J."/>
        </authorList>
    </citation>
    <scope>NUCLEOTIDE SEQUENCE [LARGE SCALE GENOMIC DNA]</scope>
    <source>
        <strain evidence="3">ATCC BAA-1301 / DSM 18059 / JW/NM-WN-LF</strain>
    </source>
</reference>
<organism evidence="2 3">
    <name type="scientific">Natranaerobius thermophilus (strain ATCC BAA-1301 / DSM 18059 / JW/NM-WN-LF)</name>
    <dbReference type="NCBI Taxonomy" id="457570"/>
    <lineage>
        <taxon>Bacteria</taxon>
        <taxon>Bacillati</taxon>
        <taxon>Bacillota</taxon>
        <taxon>Clostridia</taxon>
        <taxon>Natranaerobiales</taxon>
        <taxon>Natranaerobiaceae</taxon>
        <taxon>Natranaerobius</taxon>
    </lineage>
</organism>
<sequence length="143" mass="16929">MKFKGMTGLEKFIVFGLIIIVLILAYPVITDVYEALTPEEEIKQLRVGTHLEDKDMMEYEIISSKEQVKDYKNFYEELEFKDETTNETSKEVDKELWIQHEGYSTSRLKLIFDEDSVIINRKDDYKKISSDQFNELKNIVELD</sequence>
<keyword evidence="1" id="KW-1133">Transmembrane helix</keyword>
<keyword evidence="1" id="KW-0472">Membrane</keyword>
<evidence type="ECO:0000313" key="3">
    <source>
        <dbReference type="Proteomes" id="UP000001683"/>
    </source>
</evidence>